<keyword evidence="1" id="KW-0472">Membrane</keyword>
<name>A0A3E2W0W7_CLOIN</name>
<comment type="caution">
    <text evidence="2">The sequence shown here is derived from an EMBL/GenBank/DDBJ whole genome shotgun (WGS) entry which is preliminary data.</text>
</comment>
<dbReference type="AlphaFoldDB" id="A0A3E2W0W7"/>
<evidence type="ECO:0000313" key="3">
    <source>
        <dbReference type="Proteomes" id="UP000260025"/>
    </source>
</evidence>
<organism evidence="2 3">
    <name type="scientific">Clostridium innocuum</name>
    <dbReference type="NCBI Taxonomy" id="1522"/>
    <lineage>
        <taxon>Bacteria</taxon>
        <taxon>Bacillati</taxon>
        <taxon>Bacillota</taxon>
        <taxon>Clostridia</taxon>
        <taxon>Eubacteriales</taxon>
        <taxon>Clostridiaceae</taxon>
        <taxon>Clostridium</taxon>
    </lineage>
</organism>
<keyword evidence="1" id="KW-0812">Transmembrane</keyword>
<sequence length="230" mass="27010">MRTKITRPLIYLVVIIILVYLYQVIIFDDIRDTSFFYYLYGLNEGVFIDLLLRWYSCICLLFAYMFHHYKNYVSVQKANYMIRYKNKIRYNLMILSRGMLKSAVCWITIVLLMGVFKFSLTEIHVGEYDLLLLLLSTLIIMTLTTLMILLDAILDSVYAFIIVNGFLLICIEISGMQELPVMQYLGFPGFLMGIRYDQNQILMGLLAVCVIEVILIAIYIRITKKKDMMR</sequence>
<dbReference type="Proteomes" id="UP000260025">
    <property type="component" value="Unassembled WGS sequence"/>
</dbReference>
<dbReference type="EMBL" id="QVEV01000004">
    <property type="protein sequence ID" value="RGC17589.1"/>
    <property type="molecule type" value="Genomic_DNA"/>
</dbReference>
<reference evidence="2 3" key="1">
    <citation type="submission" date="2018-08" db="EMBL/GenBank/DDBJ databases">
        <title>A genome reference for cultivated species of the human gut microbiota.</title>
        <authorList>
            <person name="Zou Y."/>
            <person name="Xue W."/>
            <person name="Luo G."/>
        </authorList>
    </citation>
    <scope>NUCLEOTIDE SEQUENCE [LARGE SCALE GENOMIC DNA]</scope>
    <source>
        <strain evidence="2 3">OF01-2LB</strain>
    </source>
</reference>
<feature type="transmembrane region" description="Helical" evidence="1">
    <location>
        <begin position="201"/>
        <end position="220"/>
    </location>
</feature>
<dbReference type="RefSeq" id="WP_117442165.1">
    <property type="nucleotide sequence ID" value="NZ_JAJFEN010000002.1"/>
</dbReference>
<feature type="transmembrane region" description="Helical" evidence="1">
    <location>
        <begin position="47"/>
        <end position="69"/>
    </location>
</feature>
<evidence type="ECO:0000313" key="2">
    <source>
        <dbReference type="EMBL" id="RGC17589.1"/>
    </source>
</evidence>
<evidence type="ECO:0008006" key="4">
    <source>
        <dbReference type="Google" id="ProtNLM"/>
    </source>
</evidence>
<gene>
    <name evidence="2" type="ORF">DXA38_04575</name>
</gene>
<feature type="transmembrane region" description="Helical" evidence="1">
    <location>
        <begin position="128"/>
        <end position="150"/>
    </location>
</feature>
<protein>
    <recommendedName>
        <fullName evidence="4">DUF2705 domain-containing protein</fullName>
    </recommendedName>
</protein>
<evidence type="ECO:0000256" key="1">
    <source>
        <dbReference type="SAM" id="Phobius"/>
    </source>
</evidence>
<keyword evidence="1" id="KW-1133">Transmembrane helix</keyword>
<feature type="transmembrane region" description="Helical" evidence="1">
    <location>
        <begin position="90"/>
        <end position="116"/>
    </location>
</feature>
<feature type="transmembrane region" description="Helical" evidence="1">
    <location>
        <begin position="157"/>
        <end position="176"/>
    </location>
</feature>
<proteinExistence type="predicted"/>
<feature type="transmembrane region" description="Helical" evidence="1">
    <location>
        <begin position="9"/>
        <end position="27"/>
    </location>
</feature>
<accession>A0A3E2W0W7</accession>